<dbReference type="InterPro" id="IPR045079">
    <property type="entry name" value="Oxoprolinase-like"/>
</dbReference>
<dbReference type="InterPro" id="IPR008040">
    <property type="entry name" value="Hydant_A_N"/>
</dbReference>
<dbReference type="GO" id="GO:0005829">
    <property type="term" value="C:cytosol"/>
    <property type="evidence" value="ECO:0007669"/>
    <property type="project" value="TreeGrafter"/>
</dbReference>
<reference evidence="4 5" key="1">
    <citation type="submission" date="2017-11" db="EMBL/GenBank/DDBJ databases">
        <title>Draft genome sequence of Rhizobiales bacterium SY3-13.</title>
        <authorList>
            <person name="Sun C."/>
        </authorList>
    </citation>
    <scope>NUCLEOTIDE SEQUENCE [LARGE SCALE GENOMIC DNA]</scope>
    <source>
        <strain evidence="4 5">SY3-13</strain>
    </source>
</reference>
<dbReference type="AlphaFoldDB" id="A0A2M9FY49"/>
<dbReference type="Proteomes" id="UP000229498">
    <property type="component" value="Unassembled WGS sequence"/>
</dbReference>
<feature type="domain" description="Acetophenone carboxylase-like C-terminal" evidence="3">
    <location>
        <begin position="522"/>
        <end position="687"/>
    </location>
</feature>
<evidence type="ECO:0000259" key="3">
    <source>
        <dbReference type="Pfam" id="PF19278"/>
    </source>
</evidence>
<dbReference type="InterPro" id="IPR049517">
    <property type="entry name" value="ACX-like_C"/>
</dbReference>
<keyword evidence="5" id="KW-1185">Reference proteome</keyword>
<sequence>MRGGRTGLKDNSIRPPWRIGVDVGGTFTDMALVDAAGALRVFKSPSVPSDPAAGVIGVLEHAAGELGGPLGELLAGCRLFVHGSTIATNTILERKGARIGMIVSDGLRDALEIRRGFRADQWDHRAPNPPVLAPRFLRRPVKARLDKDGRIDTPLDEDDVRAAAEVFAREGVESVAVCLHNAYADGVQERRVAELLADRWSGERMSLSHVVNPVVGEYERGSTVAMNAYVAPKVVGYLQRLNDRLLDLGLPNPILLVQSNGGVVSVREAAERPVNLTLSGPAAGVGALKLYRQLTGLDDLVAMEIGGTSCDVTLMAGGEAPVSDQLEIDGYHLATPAIDIHTVGAGGGTLAGVDNGGMLRVGPEGAGADPGPAAYGKGNDRPTATDAHLALGRLRPGPMGGGAVSLDPDRARLAIETHVAKPLGLSIEDAAIGILRLLEQNLLHAVERLSVERGYDPKAFTLVAAGGAGPMHGAAVARTLGCRRVFAPQQAGAFCALGMLWSDVRLDSLRVMDGDLDATPDAELEAGFAPLLEEGRAALAREGFEGAAADLQRVLDLRYKGQQWSLRTAIDGFDRAAIRRAFEADHARRFGHIQPGGTILITALRLVATGRIDRQPPAPAKVASGKPPEPTDRRRCFVDARTGWRDVPVYRAEDMTPGSTIEGPLIVEAPTTTILAGDGDRVSVDAHGHYMIEIGENR</sequence>
<evidence type="ECO:0000313" key="4">
    <source>
        <dbReference type="EMBL" id="PJK28359.1"/>
    </source>
</evidence>
<dbReference type="InterPro" id="IPR043129">
    <property type="entry name" value="ATPase_NBD"/>
</dbReference>
<accession>A0A2M9FY49</accession>
<feature type="domain" description="Hydantoinase/oxoprolinase N-terminal" evidence="2">
    <location>
        <begin position="18"/>
        <end position="197"/>
    </location>
</feature>
<comment type="caution">
    <text evidence="4">The sequence shown here is derived from an EMBL/GenBank/DDBJ whole genome shotgun (WGS) entry which is preliminary data.</text>
</comment>
<dbReference type="InterPro" id="IPR002821">
    <property type="entry name" value="Hydantoinase_A"/>
</dbReference>
<dbReference type="Pfam" id="PF19278">
    <property type="entry name" value="Hydant_A_C"/>
    <property type="match status" value="1"/>
</dbReference>
<feature type="domain" description="Hydantoinase A/oxoprolinase" evidence="1">
    <location>
        <begin position="220"/>
        <end position="506"/>
    </location>
</feature>
<dbReference type="OrthoDB" id="9759608at2"/>
<organism evidence="4 5">
    <name type="scientific">Minwuia thermotolerans</name>
    <dbReference type="NCBI Taxonomy" id="2056226"/>
    <lineage>
        <taxon>Bacteria</taxon>
        <taxon>Pseudomonadati</taxon>
        <taxon>Pseudomonadota</taxon>
        <taxon>Alphaproteobacteria</taxon>
        <taxon>Minwuiales</taxon>
        <taxon>Minwuiaceae</taxon>
        <taxon>Minwuia</taxon>
    </lineage>
</organism>
<dbReference type="Pfam" id="PF01968">
    <property type="entry name" value="Hydantoinase_A"/>
    <property type="match status" value="1"/>
</dbReference>
<evidence type="ECO:0000259" key="1">
    <source>
        <dbReference type="Pfam" id="PF01968"/>
    </source>
</evidence>
<gene>
    <name evidence="4" type="ORF">CVT23_18365</name>
</gene>
<dbReference type="EMBL" id="PHIG01000047">
    <property type="protein sequence ID" value="PJK28359.1"/>
    <property type="molecule type" value="Genomic_DNA"/>
</dbReference>
<name>A0A2M9FY49_9PROT</name>
<evidence type="ECO:0000313" key="5">
    <source>
        <dbReference type="Proteomes" id="UP000229498"/>
    </source>
</evidence>
<dbReference type="SUPFAM" id="SSF53067">
    <property type="entry name" value="Actin-like ATPase domain"/>
    <property type="match status" value="1"/>
</dbReference>
<dbReference type="PANTHER" id="PTHR11365">
    <property type="entry name" value="5-OXOPROLINASE RELATED"/>
    <property type="match status" value="1"/>
</dbReference>
<dbReference type="Pfam" id="PF05378">
    <property type="entry name" value="Hydant_A_N"/>
    <property type="match status" value="1"/>
</dbReference>
<proteinExistence type="predicted"/>
<dbReference type="PANTHER" id="PTHR11365:SF23">
    <property type="entry name" value="HYPOTHETICAL 5-OXOPROLINASE (EUROFUNG)-RELATED"/>
    <property type="match status" value="1"/>
</dbReference>
<dbReference type="GO" id="GO:0006749">
    <property type="term" value="P:glutathione metabolic process"/>
    <property type="evidence" value="ECO:0007669"/>
    <property type="project" value="TreeGrafter"/>
</dbReference>
<protein>
    <submittedName>
        <fullName evidence="4">5-oxoprolinase</fullName>
    </submittedName>
</protein>
<evidence type="ECO:0000259" key="2">
    <source>
        <dbReference type="Pfam" id="PF05378"/>
    </source>
</evidence>
<dbReference type="GO" id="GO:0017168">
    <property type="term" value="F:5-oxoprolinase (ATP-hydrolyzing) activity"/>
    <property type="evidence" value="ECO:0007669"/>
    <property type="project" value="TreeGrafter"/>
</dbReference>